<dbReference type="EMBL" id="JAMYWD010000007">
    <property type="protein sequence ID" value="KAJ4967256.1"/>
    <property type="molecule type" value="Genomic_DNA"/>
</dbReference>
<proteinExistence type="predicted"/>
<dbReference type="GO" id="GO:0035598">
    <property type="term" value="F:tRNA (N(6)-L-threonylcarbamoyladenosine(37)-C(2))-methylthiotransferase activity"/>
    <property type="evidence" value="ECO:0007669"/>
    <property type="project" value="TreeGrafter"/>
</dbReference>
<comment type="caution">
    <text evidence="4">The sequence shown here is derived from an EMBL/GenBank/DDBJ whole genome shotgun (WGS) entry which is preliminary data.</text>
</comment>
<dbReference type="GO" id="GO:0046872">
    <property type="term" value="F:metal ion binding"/>
    <property type="evidence" value="ECO:0007669"/>
    <property type="project" value="UniProtKB-KW"/>
</dbReference>
<sequence>MEDPSKVGGNFNLPRNSFKLPPRCYSSLKWPKPSVFSLTWRMEDLSKVGGNFNLPRNSFKLPPSPRESPQVQDRLPTPSPKIPGIQSDSEYMAGQLSAFGYTLSDSPEEADLWLINTCTVKSPSPSAMETLISKCRSAKNHWWWLDVCLKGVEI</sequence>
<feature type="domain" description="MTTase N-terminal" evidence="3">
    <location>
        <begin position="73"/>
        <end position="154"/>
    </location>
</feature>
<dbReference type="Pfam" id="PF00919">
    <property type="entry name" value="UPF0004"/>
    <property type="match status" value="1"/>
</dbReference>
<evidence type="ECO:0000313" key="4">
    <source>
        <dbReference type="EMBL" id="KAJ4967256.1"/>
    </source>
</evidence>
<dbReference type="OrthoDB" id="1596199at2759"/>
<dbReference type="GO" id="GO:0005783">
    <property type="term" value="C:endoplasmic reticulum"/>
    <property type="evidence" value="ECO:0007669"/>
    <property type="project" value="TreeGrafter"/>
</dbReference>
<dbReference type="InterPro" id="IPR038135">
    <property type="entry name" value="Methylthiotransferase_N_sf"/>
</dbReference>
<dbReference type="PANTHER" id="PTHR11918">
    <property type="entry name" value="RADICAL SAM PROTEINS"/>
    <property type="match status" value="1"/>
</dbReference>
<evidence type="ECO:0000313" key="5">
    <source>
        <dbReference type="Proteomes" id="UP001141806"/>
    </source>
</evidence>
<protein>
    <recommendedName>
        <fullName evidence="3">MTTase N-terminal domain-containing protein</fullName>
    </recommendedName>
</protein>
<dbReference type="Gene3D" id="3.40.50.12160">
    <property type="entry name" value="Methylthiotransferase, N-terminal domain"/>
    <property type="match status" value="1"/>
</dbReference>
<dbReference type="PROSITE" id="PS51449">
    <property type="entry name" value="MTTASE_N"/>
    <property type="match status" value="1"/>
</dbReference>
<name>A0A9Q0KB59_9MAGN</name>
<keyword evidence="1" id="KW-0808">Transferase</keyword>
<accession>A0A9Q0KB59</accession>
<dbReference type="AlphaFoldDB" id="A0A9Q0KB59"/>
<gene>
    <name evidence="4" type="ORF">NE237_019105</name>
</gene>
<keyword evidence="5" id="KW-1185">Reference proteome</keyword>
<dbReference type="PANTHER" id="PTHR11918:SF45">
    <property type="entry name" value="THREONYLCARBAMOYLADENOSINE TRNA METHYLTHIOTRANSFERASE"/>
    <property type="match status" value="1"/>
</dbReference>
<reference evidence="4" key="1">
    <citation type="journal article" date="2023" name="Plant J.">
        <title>The genome of the king protea, Protea cynaroides.</title>
        <authorList>
            <person name="Chang J."/>
            <person name="Duong T.A."/>
            <person name="Schoeman C."/>
            <person name="Ma X."/>
            <person name="Roodt D."/>
            <person name="Barker N."/>
            <person name="Li Z."/>
            <person name="Van de Peer Y."/>
            <person name="Mizrachi E."/>
        </authorList>
    </citation>
    <scope>NUCLEOTIDE SEQUENCE</scope>
    <source>
        <tissue evidence="4">Young leaves</tissue>
    </source>
</reference>
<dbReference type="Proteomes" id="UP001141806">
    <property type="component" value="Unassembled WGS sequence"/>
</dbReference>
<dbReference type="GO" id="GO:0051539">
    <property type="term" value="F:4 iron, 4 sulfur cluster binding"/>
    <property type="evidence" value="ECO:0007669"/>
    <property type="project" value="UniProtKB-KW"/>
</dbReference>
<evidence type="ECO:0000256" key="2">
    <source>
        <dbReference type="SAM" id="MobiDB-lite"/>
    </source>
</evidence>
<feature type="region of interest" description="Disordered" evidence="2">
    <location>
        <begin position="51"/>
        <end position="86"/>
    </location>
</feature>
<evidence type="ECO:0000259" key="3">
    <source>
        <dbReference type="PROSITE" id="PS51449"/>
    </source>
</evidence>
<dbReference type="InterPro" id="IPR013848">
    <property type="entry name" value="Methylthiotransferase_N"/>
</dbReference>
<organism evidence="4 5">
    <name type="scientific">Protea cynaroides</name>
    <dbReference type="NCBI Taxonomy" id="273540"/>
    <lineage>
        <taxon>Eukaryota</taxon>
        <taxon>Viridiplantae</taxon>
        <taxon>Streptophyta</taxon>
        <taxon>Embryophyta</taxon>
        <taxon>Tracheophyta</taxon>
        <taxon>Spermatophyta</taxon>
        <taxon>Magnoliopsida</taxon>
        <taxon>Proteales</taxon>
        <taxon>Proteaceae</taxon>
        <taxon>Protea</taxon>
    </lineage>
</organism>
<evidence type="ECO:0000256" key="1">
    <source>
        <dbReference type="ARBA" id="ARBA00022679"/>
    </source>
</evidence>